<sequence length="234" mass="25737">MLKLFFKGIIIGLITGMPLGPIGALCLRTTLANGAAFGIAAGLGSCAADSIYATIAAMGITVIAKFIARYQHYFRLFGGLILVFFGLHGILSKKEEINEIPTSKTLAKNFISTFLLAFANPSTVFSFLFVFTGYGSKNIGHGVYQRIFLILGVFCGSLIWWIILVLLAGRFHEHLSFKKMSVINKILGGAIVLSGLALIISITNYKRYTAPIYVHLKLFEKIFHIKIPTHFKLK</sequence>
<feature type="transmembrane region" description="Helical" evidence="6">
    <location>
        <begin position="111"/>
        <end position="135"/>
    </location>
</feature>
<keyword evidence="2" id="KW-1003">Cell membrane</keyword>
<comment type="subcellular location">
    <subcellularLocation>
        <location evidence="1">Cell membrane</location>
        <topology evidence="1">Multi-pass membrane protein</topology>
    </subcellularLocation>
</comment>
<proteinExistence type="predicted"/>
<dbReference type="Proteomes" id="UP001623591">
    <property type="component" value="Unassembled WGS sequence"/>
</dbReference>
<evidence type="ECO:0000256" key="1">
    <source>
        <dbReference type="ARBA" id="ARBA00004651"/>
    </source>
</evidence>
<name>A0ABW8T1D8_9CLOT</name>
<evidence type="ECO:0000256" key="5">
    <source>
        <dbReference type="ARBA" id="ARBA00023136"/>
    </source>
</evidence>
<keyword evidence="8" id="KW-1185">Reference proteome</keyword>
<keyword evidence="3 6" id="KW-0812">Transmembrane</keyword>
<gene>
    <name evidence="7" type="ORF">ACJDUG_03825</name>
</gene>
<feature type="transmembrane region" description="Helical" evidence="6">
    <location>
        <begin position="186"/>
        <end position="205"/>
    </location>
</feature>
<dbReference type="EMBL" id="JBJHZZ010000001">
    <property type="protein sequence ID" value="MFL0246106.1"/>
    <property type="molecule type" value="Genomic_DNA"/>
</dbReference>
<feature type="transmembrane region" description="Helical" evidence="6">
    <location>
        <begin position="147"/>
        <end position="166"/>
    </location>
</feature>
<keyword evidence="5 6" id="KW-0472">Membrane</keyword>
<evidence type="ECO:0000313" key="8">
    <source>
        <dbReference type="Proteomes" id="UP001623591"/>
    </source>
</evidence>
<comment type="caution">
    <text evidence="7">The sequence shown here is derived from an EMBL/GenBank/DDBJ whole genome shotgun (WGS) entry which is preliminary data.</text>
</comment>
<dbReference type="RefSeq" id="WP_406768560.1">
    <property type="nucleotide sequence ID" value="NZ_JBJHZZ010000001.1"/>
</dbReference>
<feature type="transmembrane region" description="Helical" evidence="6">
    <location>
        <begin position="73"/>
        <end position="91"/>
    </location>
</feature>
<evidence type="ECO:0000256" key="3">
    <source>
        <dbReference type="ARBA" id="ARBA00022692"/>
    </source>
</evidence>
<evidence type="ECO:0000256" key="6">
    <source>
        <dbReference type="SAM" id="Phobius"/>
    </source>
</evidence>
<dbReference type="Pfam" id="PF01810">
    <property type="entry name" value="LysE"/>
    <property type="match status" value="1"/>
</dbReference>
<dbReference type="PANTHER" id="PTHR30086">
    <property type="entry name" value="ARGININE EXPORTER PROTEIN ARGO"/>
    <property type="match status" value="1"/>
</dbReference>
<accession>A0ABW8T1D8</accession>
<evidence type="ECO:0000256" key="4">
    <source>
        <dbReference type="ARBA" id="ARBA00022989"/>
    </source>
</evidence>
<keyword evidence="4 6" id="KW-1133">Transmembrane helix</keyword>
<evidence type="ECO:0000256" key="2">
    <source>
        <dbReference type="ARBA" id="ARBA00022475"/>
    </source>
</evidence>
<evidence type="ECO:0000313" key="7">
    <source>
        <dbReference type="EMBL" id="MFL0246106.1"/>
    </source>
</evidence>
<organism evidence="7 8">
    <name type="scientific">Candidatus Clostridium stratigraminis</name>
    <dbReference type="NCBI Taxonomy" id="3381661"/>
    <lineage>
        <taxon>Bacteria</taxon>
        <taxon>Bacillati</taxon>
        <taxon>Bacillota</taxon>
        <taxon>Clostridia</taxon>
        <taxon>Eubacteriales</taxon>
        <taxon>Clostridiaceae</taxon>
        <taxon>Clostridium</taxon>
    </lineage>
</organism>
<feature type="transmembrane region" description="Helical" evidence="6">
    <location>
        <begin position="36"/>
        <end position="61"/>
    </location>
</feature>
<dbReference type="PANTHER" id="PTHR30086:SF20">
    <property type="entry name" value="ARGININE EXPORTER PROTEIN ARGO-RELATED"/>
    <property type="match status" value="1"/>
</dbReference>
<dbReference type="InterPro" id="IPR001123">
    <property type="entry name" value="LeuE-type"/>
</dbReference>
<reference evidence="7 8" key="1">
    <citation type="submission" date="2024-11" db="EMBL/GenBank/DDBJ databases">
        <authorList>
            <person name="Heng Y.C."/>
            <person name="Lim A.C.H."/>
            <person name="Lee J.K.Y."/>
            <person name="Kittelmann S."/>
        </authorList>
    </citation>
    <scope>NUCLEOTIDE SEQUENCE [LARGE SCALE GENOMIC DNA]</scope>
    <source>
        <strain evidence="7 8">WILCCON 0185</strain>
    </source>
</reference>
<protein>
    <submittedName>
        <fullName evidence="7">LysE family translocator</fullName>
    </submittedName>
</protein>